<feature type="compositionally biased region" description="Acidic residues" evidence="1">
    <location>
        <begin position="118"/>
        <end position="132"/>
    </location>
</feature>
<protein>
    <submittedName>
        <fullName evidence="2">Uncharacterized protein</fullName>
    </submittedName>
</protein>
<name>A0A074RHM9_9AGAM</name>
<dbReference type="EMBL" id="AZST01002568">
    <property type="protein sequence ID" value="KEP44915.1"/>
    <property type="molecule type" value="Genomic_DNA"/>
</dbReference>
<evidence type="ECO:0000313" key="3">
    <source>
        <dbReference type="Proteomes" id="UP000027456"/>
    </source>
</evidence>
<feature type="region of interest" description="Disordered" evidence="1">
    <location>
        <begin position="118"/>
        <end position="179"/>
    </location>
</feature>
<feature type="compositionally biased region" description="Polar residues" evidence="1">
    <location>
        <begin position="13"/>
        <end position="27"/>
    </location>
</feature>
<gene>
    <name evidence="2" type="ORF">V565_350030</name>
</gene>
<dbReference type="Proteomes" id="UP000027456">
    <property type="component" value="Unassembled WGS sequence"/>
</dbReference>
<dbReference type="HOGENOM" id="CLU_1346086_0_0_1"/>
<feature type="region of interest" description="Disordered" evidence="1">
    <location>
        <begin position="1"/>
        <end position="94"/>
    </location>
</feature>
<comment type="caution">
    <text evidence="2">The sequence shown here is derived from an EMBL/GenBank/DDBJ whole genome shotgun (WGS) entry which is preliminary data.</text>
</comment>
<keyword evidence="3" id="KW-1185">Reference proteome</keyword>
<proteinExistence type="predicted"/>
<evidence type="ECO:0000313" key="2">
    <source>
        <dbReference type="EMBL" id="KEP44915.1"/>
    </source>
</evidence>
<accession>A0A074RHM9</accession>
<feature type="compositionally biased region" description="Basic and acidic residues" evidence="1">
    <location>
        <begin position="133"/>
        <end position="143"/>
    </location>
</feature>
<reference evidence="2 3" key="1">
    <citation type="submission" date="2013-12" db="EMBL/GenBank/DDBJ databases">
        <authorList>
            <person name="Cubeta M."/>
            <person name="Pakala S."/>
            <person name="Fedorova N."/>
            <person name="Thomas E."/>
            <person name="Dean R."/>
            <person name="Jabaji S."/>
            <person name="Neate S."/>
            <person name="Toda T."/>
            <person name="Tavantzis S."/>
            <person name="Vilgalys R."/>
            <person name="Bharathan N."/>
            <person name="Pakala S."/>
            <person name="Losada L.S."/>
            <person name="Zafar N."/>
            <person name="Nierman W."/>
        </authorList>
    </citation>
    <scope>NUCLEOTIDE SEQUENCE [LARGE SCALE GENOMIC DNA]</scope>
    <source>
        <strain evidence="2 3">123E</strain>
    </source>
</reference>
<organism evidence="2 3">
    <name type="scientific">Rhizoctonia solani 123E</name>
    <dbReference type="NCBI Taxonomy" id="1423351"/>
    <lineage>
        <taxon>Eukaryota</taxon>
        <taxon>Fungi</taxon>
        <taxon>Dikarya</taxon>
        <taxon>Basidiomycota</taxon>
        <taxon>Agaricomycotina</taxon>
        <taxon>Agaricomycetes</taxon>
        <taxon>Cantharellales</taxon>
        <taxon>Ceratobasidiaceae</taxon>
        <taxon>Rhizoctonia</taxon>
    </lineage>
</organism>
<evidence type="ECO:0000256" key="1">
    <source>
        <dbReference type="SAM" id="MobiDB-lite"/>
    </source>
</evidence>
<sequence length="204" mass="22727">PLTKSPLPHGQSPLPNHCNTPSSSIHASLTPEPILPQGQHFSPSCYLSPPVQQPSPEPPLDDNCVGTPSPEPPQRTRRHASPEDLPGLNPNDRHEHCFDQLLPHQHFIDLDVEDELLDLGKDEEDDAEEDKMFDEYGLPRDADEPPGEQQQPFVLPWENQPDNGPDPDPNHYGDIDPGECCSAFQEHPLIRNTYIDAVVEMSHG</sequence>
<feature type="non-terminal residue" evidence="2">
    <location>
        <position position="1"/>
    </location>
</feature>
<dbReference type="STRING" id="1423351.A0A074RHM9"/>
<dbReference type="AlphaFoldDB" id="A0A074RHM9"/>